<evidence type="ECO:0000313" key="2">
    <source>
        <dbReference type="EMBL" id="JAB65098.1"/>
    </source>
</evidence>
<dbReference type="InterPro" id="IPR000477">
    <property type="entry name" value="RT_dom"/>
</dbReference>
<keyword evidence="2" id="KW-0695">RNA-directed DNA polymerase</keyword>
<dbReference type="PANTHER" id="PTHR33332">
    <property type="entry name" value="REVERSE TRANSCRIPTASE DOMAIN-CONTAINING PROTEIN"/>
    <property type="match status" value="1"/>
</dbReference>
<dbReference type="CDD" id="cd01650">
    <property type="entry name" value="RT_nLTR_like"/>
    <property type="match status" value="1"/>
</dbReference>
<accession>V5GXM2</accession>
<organism evidence="2">
    <name type="scientific">Anoplophora glabripennis</name>
    <name type="common">Asian longhorn beetle</name>
    <name type="synonym">Anoplophora nobilis</name>
    <dbReference type="NCBI Taxonomy" id="217634"/>
    <lineage>
        <taxon>Eukaryota</taxon>
        <taxon>Metazoa</taxon>
        <taxon>Ecdysozoa</taxon>
        <taxon>Arthropoda</taxon>
        <taxon>Hexapoda</taxon>
        <taxon>Insecta</taxon>
        <taxon>Pterygota</taxon>
        <taxon>Neoptera</taxon>
        <taxon>Endopterygota</taxon>
        <taxon>Coleoptera</taxon>
        <taxon>Polyphaga</taxon>
        <taxon>Cucujiformia</taxon>
        <taxon>Chrysomeloidea</taxon>
        <taxon>Cerambycidae</taxon>
        <taxon>Lamiinae</taxon>
        <taxon>Lamiini</taxon>
        <taxon>Anoplophora</taxon>
    </lineage>
</organism>
<dbReference type="GO" id="GO:0003964">
    <property type="term" value="F:RNA-directed DNA polymerase activity"/>
    <property type="evidence" value="ECO:0007669"/>
    <property type="project" value="UniProtKB-KW"/>
</dbReference>
<feature type="non-terminal residue" evidence="2">
    <location>
        <position position="307"/>
    </location>
</feature>
<gene>
    <name evidence="2" type="primary">RTJK</name>
</gene>
<dbReference type="InterPro" id="IPR043502">
    <property type="entry name" value="DNA/RNA_pol_sf"/>
</dbReference>
<protein>
    <submittedName>
        <fullName evidence="2">RNA-directed DNA polymerase from mobile element jockey</fullName>
    </submittedName>
</protein>
<feature type="domain" description="Reverse transcriptase" evidence="1">
    <location>
        <begin position="1"/>
        <end position="211"/>
    </location>
</feature>
<dbReference type="Pfam" id="PF00078">
    <property type="entry name" value="RVT_1"/>
    <property type="match status" value="1"/>
</dbReference>
<reference evidence="2" key="1">
    <citation type="submission" date="2013-07" db="EMBL/GenBank/DDBJ databases">
        <title>Midgut Transcriptome Profiling of Anoplphora glabripennis, a Lignocellulose Degrading, Wood-Boring Cerambycid.</title>
        <authorList>
            <person name="Scully E.D."/>
            <person name="Hoover K."/>
            <person name="Carlson J.E."/>
            <person name="Tien M."/>
            <person name="Geib S.M."/>
        </authorList>
    </citation>
    <scope>NUCLEOTIDE SEQUENCE</scope>
</reference>
<sequence length="307" mass="34559">IGKIFEIIIKSRLITYFENLSVLSKAQFGFRKHKSTLSALMQVVESVVEDLDEGAYSTATMCDLTKAFDCVNTDILLMKLEYYGIRCNTLNLVSSYLTSRYQYVDVDGSKSGLLPTSNGVPQGSVLGPALFLIFINDLPYYIGEDFCVLFADDTTLLARGEVALGIDRLARARDWFTCNKLKLNDSKTQTLTFSSDRWDPTSHCKLLGIYLDTKLNWSPQVDFVCSRLSSQLFCLRQLRKTLTCDTLREVYYALIHSHLSYGVLLWGNSSSSNKVFVLLKHAVRIIQGARCGTPCKVLFKKFGILPL</sequence>
<name>V5GXM2_ANOGL</name>
<dbReference type="EMBL" id="GALX01003368">
    <property type="protein sequence ID" value="JAB65098.1"/>
    <property type="molecule type" value="Transcribed_RNA"/>
</dbReference>
<dbReference type="SUPFAM" id="SSF56672">
    <property type="entry name" value="DNA/RNA polymerases"/>
    <property type="match status" value="1"/>
</dbReference>
<keyword evidence="2" id="KW-0808">Transferase</keyword>
<evidence type="ECO:0000259" key="1">
    <source>
        <dbReference type="PROSITE" id="PS50878"/>
    </source>
</evidence>
<feature type="non-terminal residue" evidence="2">
    <location>
        <position position="1"/>
    </location>
</feature>
<dbReference type="PROSITE" id="PS50878">
    <property type="entry name" value="RT_POL"/>
    <property type="match status" value="1"/>
</dbReference>
<keyword evidence="2" id="KW-0548">Nucleotidyltransferase</keyword>
<dbReference type="AlphaFoldDB" id="V5GXM2"/>
<proteinExistence type="predicted"/>